<dbReference type="PATRIC" id="fig|1423892.3.peg.788"/>
<accession>V9RA47</accession>
<evidence type="ECO:0000313" key="1">
    <source>
        <dbReference type="EMBL" id="AHC39746.1"/>
    </source>
</evidence>
<evidence type="ECO:0000313" key="2">
    <source>
        <dbReference type="Proteomes" id="UP000018689"/>
    </source>
</evidence>
<dbReference type="HOGENOM" id="CLU_3396296_0_0_5"/>
<name>V9RA47_9RICK</name>
<sequence>MGLLVGVLAVDVVMLDVLDDVGISYINFSIA</sequence>
<protein>
    <submittedName>
        <fullName evidence="1">Uncharacterized protein</fullName>
    </submittedName>
</protein>
<dbReference type="KEGG" id="emr:EMUR_03840"/>
<dbReference type="AlphaFoldDB" id="V9RA47"/>
<dbReference type="EMBL" id="CP006917">
    <property type="protein sequence ID" value="AHC39746.1"/>
    <property type="molecule type" value="Genomic_DNA"/>
</dbReference>
<keyword evidence="2" id="KW-1185">Reference proteome</keyword>
<proteinExistence type="predicted"/>
<reference evidence="1 2" key="1">
    <citation type="journal article" date="2014" name="Genome Announc.">
        <title>Complete Genome Sequence of Ehrlichia muris Strain AS145T, a Model Monocytotropic Ehrlichia Strain.</title>
        <authorList>
            <person name="Thirumalapura N.R."/>
            <person name="Qin X."/>
            <person name="Kuriakose J.A."/>
            <person name="Walker D.H."/>
        </authorList>
    </citation>
    <scope>NUCLEOTIDE SEQUENCE [LARGE SCALE GENOMIC DNA]</scope>
    <source>
        <strain evidence="2">AS154</strain>
    </source>
</reference>
<gene>
    <name evidence="1" type="ORF">EMUR_03840</name>
</gene>
<organism evidence="1 2">
    <name type="scientific">Ehrlichia muris AS145</name>
    <dbReference type="NCBI Taxonomy" id="1423892"/>
    <lineage>
        <taxon>Bacteria</taxon>
        <taxon>Pseudomonadati</taxon>
        <taxon>Pseudomonadota</taxon>
        <taxon>Alphaproteobacteria</taxon>
        <taxon>Rickettsiales</taxon>
        <taxon>Anaplasmataceae</taxon>
        <taxon>Ehrlichia</taxon>
    </lineage>
</organism>
<dbReference type="Proteomes" id="UP000018689">
    <property type="component" value="Chromosome"/>
</dbReference>